<accession>A0AAV5QGG1</accession>
<dbReference type="EMBL" id="BTFZ01000002">
    <property type="protein sequence ID" value="GMM33848.1"/>
    <property type="molecule type" value="Genomic_DNA"/>
</dbReference>
<dbReference type="GO" id="GO:0031267">
    <property type="term" value="F:small GTPase binding"/>
    <property type="evidence" value="ECO:0007669"/>
    <property type="project" value="TreeGrafter"/>
</dbReference>
<organism evidence="4 5">
    <name type="scientific">Saccharomycopsis crataegensis</name>
    <dbReference type="NCBI Taxonomy" id="43959"/>
    <lineage>
        <taxon>Eukaryota</taxon>
        <taxon>Fungi</taxon>
        <taxon>Dikarya</taxon>
        <taxon>Ascomycota</taxon>
        <taxon>Saccharomycotina</taxon>
        <taxon>Saccharomycetes</taxon>
        <taxon>Saccharomycopsidaceae</taxon>
        <taxon>Saccharomycopsis</taxon>
    </lineage>
</organism>
<feature type="region of interest" description="Disordered" evidence="2">
    <location>
        <begin position="1864"/>
        <end position="1908"/>
    </location>
</feature>
<dbReference type="PANTHER" id="PTHR45653:SF10">
    <property type="entry name" value="MYOBLAST CITY, ISOFORM B"/>
    <property type="match status" value="1"/>
</dbReference>
<dbReference type="RefSeq" id="XP_064850848.1">
    <property type="nucleotide sequence ID" value="XM_064994776.1"/>
</dbReference>
<evidence type="ECO:0000256" key="1">
    <source>
        <dbReference type="PROSITE-ProRule" id="PRU00984"/>
    </source>
</evidence>
<dbReference type="InterPro" id="IPR043162">
    <property type="entry name" value="DOCK_C_lobe_C"/>
</dbReference>
<dbReference type="Gene3D" id="1.20.58.740">
    <property type="match status" value="1"/>
</dbReference>
<dbReference type="InterPro" id="IPR046773">
    <property type="entry name" value="DOCKER_Lobe_C"/>
</dbReference>
<dbReference type="CDD" id="cd11684">
    <property type="entry name" value="DHR2_DOCK"/>
    <property type="match status" value="1"/>
</dbReference>
<evidence type="ECO:0000256" key="2">
    <source>
        <dbReference type="SAM" id="MobiDB-lite"/>
    </source>
</evidence>
<dbReference type="InterPro" id="IPR026791">
    <property type="entry name" value="DOCK"/>
</dbReference>
<comment type="similarity">
    <text evidence="1">Belongs to the DOCK family.</text>
</comment>
<reference evidence="4 5" key="1">
    <citation type="journal article" date="2023" name="Elife">
        <title>Identification of key yeast species and microbe-microbe interactions impacting larval growth of Drosophila in the wild.</title>
        <authorList>
            <person name="Mure A."/>
            <person name="Sugiura Y."/>
            <person name="Maeda R."/>
            <person name="Honda K."/>
            <person name="Sakurai N."/>
            <person name="Takahashi Y."/>
            <person name="Watada M."/>
            <person name="Katoh T."/>
            <person name="Gotoh A."/>
            <person name="Gotoh Y."/>
            <person name="Taniguchi I."/>
            <person name="Nakamura K."/>
            <person name="Hayashi T."/>
            <person name="Katayama T."/>
            <person name="Uemura T."/>
            <person name="Hattori Y."/>
        </authorList>
    </citation>
    <scope>NUCLEOTIDE SEQUENCE [LARGE SCALE GENOMIC DNA]</scope>
    <source>
        <strain evidence="4 5">SC-9</strain>
    </source>
</reference>
<evidence type="ECO:0000313" key="4">
    <source>
        <dbReference type="EMBL" id="GMM33848.1"/>
    </source>
</evidence>
<gene>
    <name evidence="4" type="ORF">DASC09_011730</name>
</gene>
<dbReference type="GO" id="GO:0005886">
    <property type="term" value="C:plasma membrane"/>
    <property type="evidence" value="ECO:0007669"/>
    <property type="project" value="TreeGrafter"/>
</dbReference>
<dbReference type="Proteomes" id="UP001360560">
    <property type="component" value="Unassembled WGS sequence"/>
</dbReference>
<protein>
    <submittedName>
        <fullName evidence="4">Dck1 protein</fullName>
    </submittedName>
</protein>
<dbReference type="PROSITE" id="PS51651">
    <property type="entry name" value="DOCKER"/>
    <property type="match status" value="1"/>
</dbReference>
<feature type="compositionally biased region" description="Polar residues" evidence="2">
    <location>
        <begin position="1899"/>
        <end position="1908"/>
    </location>
</feature>
<feature type="compositionally biased region" description="Basic residues" evidence="2">
    <location>
        <begin position="1883"/>
        <end position="1893"/>
    </location>
</feature>
<dbReference type="GO" id="GO:0005737">
    <property type="term" value="C:cytoplasm"/>
    <property type="evidence" value="ECO:0007669"/>
    <property type="project" value="TreeGrafter"/>
</dbReference>
<dbReference type="GO" id="GO:0007264">
    <property type="term" value="P:small GTPase-mediated signal transduction"/>
    <property type="evidence" value="ECO:0007669"/>
    <property type="project" value="InterPro"/>
</dbReference>
<dbReference type="InterPro" id="IPR057500">
    <property type="entry name" value="C2_DCK1_4th"/>
</dbReference>
<name>A0AAV5QGG1_9ASCO</name>
<proteinExistence type="inferred from homology"/>
<comment type="caution">
    <text evidence="4">The sequence shown here is derived from an EMBL/GenBank/DDBJ whole genome shotgun (WGS) entry which is preliminary data.</text>
</comment>
<dbReference type="GeneID" id="90071827"/>
<feature type="compositionally biased region" description="Polar residues" evidence="2">
    <location>
        <begin position="1869"/>
        <end position="1878"/>
    </location>
</feature>
<dbReference type="GO" id="GO:0005085">
    <property type="term" value="F:guanyl-nucleotide exchange factor activity"/>
    <property type="evidence" value="ECO:0007669"/>
    <property type="project" value="InterPro"/>
</dbReference>
<feature type="domain" description="DOCKER" evidence="3">
    <location>
        <begin position="1416"/>
        <end position="1825"/>
    </location>
</feature>
<dbReference type="PANTHER" id="PTHR45653">
    <property type="entry name" value="DEDICATOR OF CYTOKINESIS"/>
    <property type="match status" value="1"/>
</dbReference>
<keyword evidence="5" id="KW-1185">Reference proteome</keyword>
<evidence type="ECO:0000259" key="3">
    <source>
        <dbReference type="PROSITE" id="PS51651"/>
    </source>
</evidence>
<dbReference type="Pfam" id="PF20421">
    <property type="entry name" value="DHR-2_Lobe_C"/>
    <property type="match status" value="1"/>
</dbReference>
<dbReference type="InterPro" id="IPR043161">
    <property type="entry name" value="DOCK_C_lobe_A"/>
</dbReference>
<dbReference type="Gene3D" id="1.25.40.410">
    <property type="match status" value="1"/>
</dbReference>
<dbReference type="InterPro" id="IPR027357">
    <property type="entry name" value="DOCKER_dom"/>
</dbReference>
<dbReference type="InterPro" id="IPR032376">
    <property type="entry name" value="DOCK_N"/>
</dbReference>
<dbReference type="Pfam" id="PF16172">
    <property type="entry name" value="DOCK_N"/>
    <property type="match status" value="1"/>
</dbReference>
<evidence type="ECO:0000313" key="5">
    <source>
        <dbReference type="Proteomes" id="UP001360560"/>
    </source>
</evidence>
<sequence length="1908" mass="215941">MTSAQKWQPLPMLAHGRVVKSFLPQNHLDKLPSYFQNLYPGDEVYIFEASDKWARGYILVQPLPTDFIAITSNLEKLPDQRIAVVILPLSHVKIFEKIQIPKLAQNGDQKIMDAISSSGTQEPTTVSDVTGYNYETKLITNGALVSNPTVPTIYETELNATEAREGENINYHLKPPLPALRLDSGDLLDEITPAISLLSSHIYSLYSVGEFSLSLKLGSLYYELDEIRIKLSYNLCTKAEKNVARKSVALLLSKIAKLLSSKGINKVDRKSSAIKYDTAGYEAILARNPETGELFDYRAKDLNKQATPDVIAINQFMFALCSNYPLSDAELANLNPPANSKFKKAVPSQILVDFTNLISSSSVSPKGFIGMTAFLYLRNSKERLTEAFSVPINANKDLNMDTLSAALFRNIPAGEIDKGRIYLVALITEEIEIPKDSVDAHPKSGSNSHSISKIRKGVAAGVTDISRVFSRKGITATGESHHFKIKLFGSYINKHEAQTPSDQNFGWGELTDRIIRGSNKGVAVNPRAEKLVVSIKEFKSATQNFMSDFDTNGLRPIAQIRTMFYDPLVKFSERFYIKLGKVHVKASSLKGFPVTIQVTSNNNSISFVKGANQTETEKWQFPSVHSDESVGELIRVSGIGSGANSGLMSNAESDFLYFHAFINGEVVAEGRLLIRRGNQAIEYKKTHLVELNSAGNSHSSAVSFEITSEYVGKSFNVDHSVHTLLNWKNLISLPANEDTFIQLIKKFNNLDTSHLVKYFPELLTSLLEVYKASIDLSLPALNKSVFESIVHVLDFVIARKDQYVYFFENFIKNATNLPSVGFYLLSKMEQYFSSFQTSWEYFNRSVCRVSTLILRLAIKTTDSKTVDSFINSWKSFLSSIATFLSSKDKNFTSDQSYILEVIDLWLDSLRTIFMDEDTLNFGIILIDSVGIRGLSTVDVSGGAQPINKRNDKVFGFIITKLLLIRRLLHSWVVETPACRDKLILTSINWAMEVLVGHNDMEASRLANGILVSICSLCWDIIKTNRVEDFYLCRGVVRLIPSISEIILHYNKFARANGMFKPKRTFTTLFPTTYPFNEITMDSIVNDESFVEILIELMTLFAYMTKLGKHVCGEKGLQSLFQASISDTMFNKADYFAKSLNKEQILNIIQTSKLMIQSKCYPATKWLSLHGLLVEAGSTVFEMLKNIMISDHIPPVDNADQFDRLLWGNYLKTCMKFATAMPVAICHLADVPRKACWKISGDLRTRVCSLINEVWDCLAWDALDDDIVRFQLTKFGGYQVEFINYDYGVLQDLMLLSLQRQANCQEVGVKMLWTIIISEWLLNEKLIDIERECIVGLYEIFHSNRYKPGQYEERNFIKKLKSSIRIDPEDEAFEAIDSFIQNLYEFLEVLNDLENVPPGPEFDDDRTFHKLNINGFLKHVNKPELLHSFISEMVEGNVAKQNFVQAGLSLELLASTYDWNTEDKLPVCIKPKFPEQSSFERKEALMKMMAHNFVKGQALEKAIEVYKQLAHVYDTIKYDFKGLSYVHKQLSGLYLDLETIERLTPSYFRIAFIGYGFPKSVRGRQYIYEGYPFEHITSIHDRLLRLHPGAIIVSDDDEARKLSESIPSGRYLHITTVEPRVNVPQNISNLTVSARLYMENRNLTRFTNARRLPGSSSVMDLWVEETTYETYTSFPTLMNRSEIKSAITVKLSPLQNALRSLTSKTQELIGLETMANKAMKEKEDLSNIFSEMSRQLSGTIDAPVNGGIGQYRVFFGSESFTKNPAYALQLETLRIQFNELAMTIRRCLMIHAKLVPQSMQESQYTLVDLFKKNFEEEIRRIGIQTEDINNGISSHAAMLNAPSIQLPVPMNVHVANNGIKGHDYLRRMHSNSSDNSQRTDSTHSHTHSSHRTTAKRSVLNWRQSRNIIE</sequence>
<dbReference type="Pfam" id="PF25338">
    <property type="entry name" value="C2_DCK_4th"/>
    <property type="match status" value="1"/>
</dbReference>